<dbReference type="SUPFAM" id="SSF51556">
    <property type="entry name" value="Metallo-dependent hydrolases"/>
    <property type="match status" value="1"/>
</dbReference>
<evidence type="ECO:0000313" key="2">
    <source>
        <dbReference type="EMBL" id="MBU3838868.1"/>
    </source>
</evidence>
<dbReference type="Pfam" id="PF01244">
    <property type="entry name" value="Peptidase_M19"/>
    <property type="match status" value="1"/>
</dbReference>
<proteinExistence type="predicted"/>
<dbReference type="Pfam" id="PF07722">
    <property type="entry name" value="Peptidase_C26"/>
    <property type="match status" value="1"/>
</dbReference>
<dbReference type="PANTHER" id="PTHR10443">
    <property type="entry name" value="MICROSOMAL DIPEPTIDASE"/>
    <property type="match status" value="1"/>
</dbReference>
<dbReference type="EMBL" id="JAHLFW010000094">
    <property type="protein sequence ID" value="MBU3838868.1"/>
    <property type="molecule type" value="Genomic_DNA"/>
</dbReference>
<dbReference type="Proteomes" id="UP000783796">
    <property type="component" value="Unassembled WGS sequence"/>
</dbReference>
<name>A0A948TCY1_9BACT</name>
<evidence type="ECO:0000256" key="1">
    <source>
        <dbReference type="SAM" id="Coils"/>
    </source>
</evidence>
<dbReference type="AlphaFoldDB" id="A0A948TCY1"/>
<accession>A0A948TCY1</accession>
<dbReference type="PROSITE" id="PS51273">
    <property type="entry name" value="GATASE_TYPE_1"/>
    <property type="match status" value="1"/>
</dbReference>
<evidence type="ECO:0000313" key="3">
    <source>
        <dbReference type="Proteomes" id="UP000783796"/>
    </source>
</evidence>
<dbReference type="CDD" id="cd01745">
    <property type="entry name" value="GATase1_2"/>
    <property type="match status" value="1"/>
</dbReference>
<dbReference type="PANTHER" id="PTHR10443:SF12">
    <property type="entry name" value="DIPEPTIDASE"/>
    <property type="match status" value="1"/>
</dbReference>
<keyword evidence="1" id="KW-0175">Coiled coil</keyword>
<dbReference type="InterPro" id="IPR011697">
    <property type="entry name" value="Peptidase_C26"/>
</dbReference>
<dbReference type="InterPro" id="IPR032466">
    <property type="entry name" value="Metal_Hydrolase"/>
</dbReference>
<keyword evidence="2" id="KW-0378">Hydrolase</keyword>
<dbReference type="GO" id="GO:0006508">
    <property type="term" value="P:proteolysis"/>
    <property type="evidence" value="ECO:0007669"/>
    <property type="project" value="InterPro"/>
</dbReference>
<dbReference type="InterPro" id="IPR029062">
    <property type="entry name" value="Class_I_gatase-like"/>
</dbReference>
<organism evidence="2 3">
    <name type="scientific">Candidatus Phocaeicola faecigallinarum</name>
    <dbReference type="NCBI Taxonomy" id="2838732"/>
    <lineage>
        <taxon>Bacteria</taxon>
        <taxon>Pseudomonadati</taxon>
        <taxon>Bacteroidota</taxon>
        <taxon>Bacteroidia</taxon>
        <taxon>Bacteroidales</taxon>
        <taxon>Bacteroidaceae</taxon>
        <taxon>Phocaeicola</taxon>
    </lineage>
</organism>
<dbReference type="Gene3D" id="3.40.50.880">
    <property type="match status" value="1"/>
</dbReference>
<sequence length="590" mass="66013">MKTYNTFDIQADYDYLHSKLPSDKLRPIIGITANVSDGNVSLFPGYFKSIYEAGGIPLVIPPSDDLTILPNLLDSLDGILLSGGADINPLFLGEDPVRELHNINPYRDRQELMIVKMAADRQIPVLGICRGIQTMTAALGGTLYQDIYSQADGKLIKHSQDLDRSYASHTVNIDEDCLLAGIMGQTVLPVNSFHHQAVKEPAPGFRVSARSNDGIIEAVESTEYKSMLGVQWHPECFILNGDRSMMPLFEWLIKESSSFKEAKRLHQRILTLDTHCDTPMFFGQGINFATRDCKIKVDLHKMTEGRQDATIMVAYIPQKERTDEALLAATAKADRLLNEMEKMIAENCTAVDIAYTPSDLYRLKMEGKKAIMLGIENGYAIGKDITNVERFRRKGVVYMTLCHNGNNDICGSARYNDENLGVSKFGEDVIREMNRTGMMIDLSHSGERSFYDTLEISQVPVVCSHSSCRSLCDHPRNLTDDQIKAITRKGGVIQVCLYSGFLRSDREANILDAIEHLNHIVNLAGVEHVGIGTDFDGDGGIIGCNDSSELINFTRRLMKERYSEEDIKRIWGGNFLRVMEEVQKHSSLKI</sequence>
<dbReference type="SUPFAM" id="SSF52317">
    <property type="entry name" value="Class I glutamine amidotransferase-like"/>
    <property type="match status" value="1"/>
</dbReference>
<dbReference type="Gene3D" id="3.20.20.140">
    <property type="entry name" value="Metal-dependent hydrolases"/>
    <property type="match status" value="1"/>
</dbReference>
<dbReference type="CDD" id="cd01301">
    <property type="entry name" value="rDP_like"/>
    <property type="match status" value="1"/>
</dbReference>
<dbReference type="PROSITE" id="PS51365">
    <property type="entry name" value="RENAL_DIPEPTIDASE_2"/>
    <property type="match status" value="1"/>
</dbReference>
<dbReference type="GO" id="GO:0070573">
    <property type="term" value="F:metallodipeptidase activity"/>
    <property type="evidence" value="ECO:0007669"/>
    <property type="project" value="InterPro"/>
</dbReference>
<protein>
    <submittedName>
        <fullName evidence="2">Gamma-glutamyl-gamma-aminobutyrate hydrolase family protein</fullName>
    </submittedName>
</protein>
<gene>
    <name evidence="2" type="ORF">H9777_11290</name>
</gene>
<reference evidence="2" key="2">
    <citation type="submission" date="2021-04" db="EMBL/GenBank/DDBJ databases">
        <authorList>
            <person name="Gilroy R."/>
        </authorList>
    </citation>
    <scope>NUCLEOTIDE SEQUENCE</scope>
    <source>
        <strain evidence="2">G4-2901</strain>
    </source>
</reference>
<dbReference type="InterPro" id="IPR008257">
    <property type="entry name" value="Pept_M19"/>
</dbReference>
<reference evidence="2" key="1">
    <citation type="journal article" date="2021" name="PeerJ">
        <title>Extensive microbial diversity within the chicken gut microbiome revealed by metagenomics and culture.</title>
        <authorList>
            <person name="Gilroy R."/>
            <person name="Ravi A."/>
            <person name="Getino M."/>
            <person name="Pursley I."/>
            <person name="Horton D.L."/>
            <person name="Alikhan N.F."/>
            <person name="Baker D."/>
            <person name="Gharbi K."/>
            <person name="Hall N."/>
            <person name="Watson M."/>
            <person name="Adriaenssens E.M."/>
            <person name="Foster-Nyarko E."/>
            <person name="Jarju S."/>
            <person name="Secka A."/>
            <person name="Antonio M."/>
            <person name="Oren A."/>
            <person name="Chaudhuri R.R."/>
            <person name="La Ragione R."/>
            <person name="Hildebrand F."/>
            <person name="Pallen M.J."/>
        </authorList>
    </citation>
    <scope>NUCLEOTIDE SEQUENCE</scope>
    <source>
        <strain evidence="2">G4-2901</strain>
    </source>
</reference>
<feature type="coiled-coil region" evidence="1">
    <location>
        <begin position="319"/>
        <end position="346"/>
    </location>
</feature>
<comment type="caution">
    <text evidence="2">The sequence shown here is derived from an EMBL/GenBank/DDBJ whole genome shotgun (WGS) entry which is preliminary data.</text>
</comment>